<reference evidence="3" key="1">
    <citation type="submission" date="2019-10" db="EMBL/GenBank/DDBJ databases">
        <title>Conservation and host-specific expression of non-tandemly repeated heterogenous ribosome RNA gene in arbuscular mycorrhizal fungi.</title>
        <authorList>
            <person name="Maeda T."/>
            <person name="Kobayashi Y."/>
            <person name="Nakagawa T."/>
            <person name="Ezawa T."/>
            <person name="Yamaguchi K."/>
            <person name="Bino T."/>
            <person name="Nishimoto Y."/>
            <person name="Shigenobu S."/>
            <person name="Kawaguchi M."/>
        </authorList>
    </citation>
    <scope>NUCLEOTIDE SEQUENCE</scope>
    <source>
        <strain evidence="3">HR1</strain>
    </source>
</reference>
<protein>
    <submittedName>
        <fullName evidence="3">Uncharacterized protein</fullName>
    </submittedName>
</protein>
<proteinExistence type="predicted"/>
<evidence type="ECO:0000313" key="3">
    <source>
        <dbReference type="EMBL" id="GES87296.1"/>
    </source>
</evidence>
<keyword evidence="2" id="KW-0812">Transmembrane</keyword>
<dbReference type="AlphaFoldDB" id="A0A8H3LIN8"/>
<feature type="transmembrane region" description="Helical" evidence="2">
    <location>
        <begin position="88"/>
        <end position="110"/>
    </location>
</feature>
<dbReference type="EMBL" id="BLAL01000165">
    <property type="protein sequence ID" value="GES87296.1"/>
    <property type="molecule type" value="Genomic_DNA"/>
</dbReference>
<evidence type="ECO:0000256" key="2">
    <source>
        <dbReference type="SAM" id="Phobius"/>
    </source>
</evidence>
<keyword evidence="2" id="KW-0472">Membrane</keyword>
<sequence>MFYIVEIILIMNLLLGATITLELWKILKNNYEIDYYSWGKKDYKLWLMVIVISVMFEFADQYSILFVFCCQWALIILCFVLRRITVSFYIAYIYILAIAIGGLCNIIVFIRNEGIFFNLGSNEQEETQEINDPENGRISPTESKQEHSFAETISE</sequence>
<dbReference type="Proteomes" id="UP000615446">
    <property type="component" value="Unassembled WGS sequence"/>
</dbReference>
<evidence type="ECO:0000313" key="4">
    <source>
        <dbReference type="Proteomes" id="UP000615446"/>
    </source>
</evidence>
<organism evidence="3 4">
    <name type="scientific">Rhizophagus clarus</name>
    <dbReference type="NCBI Taxonomy" id="94130"/>
    <lineage>
        <taxon>Eukaryota</taxon>
        <taxon>Fungi</taxon>
        <taxon>Fungi incertae sedis</taxon>
        <taxon>Mucoromycota</taxon>
        <taxon>Glomeromycotina</taxon>
        <taxon>Glomeromycetes</taxon>
        <taxon>Glomerales</taxon>
        <taxon>Glomeraceae</taxon>
        <taxon>Rhizophagus</taxon>
    </lineage>
</organism>
<name>A0A8H3LIN8_9GLOM</name>
<feature type="region of interest" description="Disordered" evidence="1">
    <location>
        <begin position="126"/>
        <end position="155"/>
    </location>
</feature>
<gene>
    <name evidence="3" type="ORF">RCL2_001430100</name>
</gene>
<evidence type="ECO:0000256" key="1">
    <source>
        <dbReference type="SAM" id="MobiDB-lite"/>
    </source>
</evidence>
<accession>A0A8H3LIN8</accession>
<feature type="transmembrane region" description="Helical" evidence="2">
    <location>
        <begin position="7"/>
        <end position="27"/>
    </location>
</feature>
<feature type="transmembrane region" description="Helical" evidence="2">
    <location>
        <begin position="64"/>
        <end position="82"/>
    </location>
</feature>
<keyword evidence="2" id="KW-1133">Transmembrane helix</keyword>
<dbReference type="OrthoDB" id="2354578at2759"/>
<comment type="caution">
    <text evidence="3">The sequence shown here is derived from an EMBL/GenBank/DDBJ whole genome shotgun (WGS) entry which is preliminary data.</text>
</comment>